<feature type="region of interest" description="Disordered" evidence="1">
    <location>
        <begin position="13"/>
        <end position="38"/>
    </location>
</feature>
<dbReference type="EMBL" id="JX649891">
    <property type="protein sequence ID" value="AGC72085.1"/>
    <property type="molecule type" value="Genomic_DNA"/>
</dbReference>
<organism evidence="2">
    <name type="scientific">uncultured bacterium A1Q1_fos_291</name>
    <dbReference type="NCBI Taxonomy" id="1256570"/>
    <lineage>
        <taxon>Bacteria</taxon>
        <taxon>environmental samples</taxon>
    </lineage>
</organism>
<evidence type="ECO:0000256" key="1">
    <source>
        <dbReference type="SAM" id="MobiDB-lite"/>
    </source>
</evidence>
<sequence>MASVPKIQKMAIHASSDHIQTKQIEQSEGKSAKSHGFI</sequence>
<name>L7W0P8_9BACT</name>
<dbReference type="AlphaFoldDB" id="L7W0P8"/>
<reference evidence="2" key="1">
    <citation type="submission" date="2012-09" db="EMBL/GenBank/DDBJ databases">
        <title>Metagenomic Characterization of a Microbial Community in Wastewater Detects High Levels of Antibiotic Resistance.</title>
        <authorList>
            <person name="Abrams M."/>
            <person name="Caldwell A."/>
            <person name="Vandaei E."/>
            <person name="Lee W."/>
            <person name="Perrott J."/>
            <person name="Khan S.Y."/>
            <person name="Ta J."/>
            <person name="Romero D."/>
            <person name="Nguyen V."/>
            <person name="Pourmand N."/>
            <person name="Ouverney C.C."/>
        </authorList>
    </citation>
    <scope>NUCLEOTIDE SEQUENCE</scope>
</reference>
<evidence type="ECO:0000313" key="2">
    <source>
        <dbReference type="EMBL" id="AGC72085.1"/>
    </source>
</evidence>
<protein>
    <submittedName>
        <fullName evidence="2">Uncharacterized protein</fullName>
    </submittedName>
</protein>
<proteinExistence type="predicted"/>
<feature type="compositionally biased region" description="Basic and acidic residues" evidence="1">
    <location>
        <begin position="15"/>
        <end position="31"/>
    </location>
</feature>
<accession>L7W0P8</accession>